<keyword evidence="1" id="KW-0812">Transmembrane</keyword>
<evidence type="ECO:0000256" key="1">
    <source>
        <dbReference type="SAM" id="Phobius"/>
    </source>
</evidence>
<reference evidence="2 3" key="1">
    <citation type="submission" date="2007-08" db="EMBL/GenBank/DDBJ databases">
        <authorList>
            <consortium name="The Vibrio harveyi Genome Sequencing Project"/>
            <person name="Bassler B."/>
            <person name="Clifton S.W."/>
            <person name="Fulton L."/>
            <person name="Delehaunty K."/>
            <person name="Fronick C."/>
            <person name="Harrison M."/>
            <person name="Markivic C."/>
            <person name="Fulton R."/>
            <person name="Tin-Wollam A.-M."/>
            <person name="Shah N."/>
            <person name="Pepin K."/>
            <person name="Nash W."/>
            <person name="Thiruvilangam P."/>
            <person name="Bhonagiri V."/>
            <person name="Waters C."/>
            <person name="Tu K.C."/>
            <person name="Irgon J."/>
            <person name="Wilson R.K."/>
        </authorList>
    </citation>
    <scope>NUCLEOTIDE SEQUENCE [LARGE SCALE GENOMIC DNA]</scope>
    <source>
        <strain evidence="3">ATCC BAA-1116 / BB120</strain>
    </source>
</reference>
<evidence type="ECO:0000313" key="2">
    <source>
        <dbReference type="EMBL" id="ABU71850.1"/>
    </source>
</evidence>
<protein>
    <recommendedName>
        <fullName evidence="4">MetS family NSS transporter small subunit</fullName>
    </recommendedName>
</protein>
<dbReference type="AlphaFoldDB" id="A7MVH2"/>
<organism evidence="2 3">
    <name type="scientific">Vibrio campbellii (strain ATCC BAA-1116)</name>
    <dbReference type="NCBI Taxonomy" id="2902295"/>
    <lineage>
        <taxon>Bacteria</taxon>
        <taxon>Pseudomonadati</taxon>
        <taxon>Pseudomonadota</taxon>
        <taxon>Gammaproteobacteria</taxon>
        <taxon>Vibrionales</taxon>
        <taxon>Vibrionaceae</taxon>
        <taxon>Vibrio</taxon>
    </lineage>
</organism>
<evidence type="ECO:0000313" key="3">
    <source>
        <dbReference type="Proteomes" id="UP000008152"/>
    </source>
</evidence>
<name>A7MVH2_VIBC1</name>
<sequence>MTTSAIIMMVIGLGITWGGAAVCIKRAMNKQQQRR</sequence>
<keyword evidence="1" id="KW-1133">Transmembrane helix</keyword>
<dbReference type="KEGG" id="vha:VIBHAR_02897"/>
<evidence type="ECO:0008006" key="4">
    <source>
        <dbReference type="Google" id="ProtNLM"/>
    </source>
</evidence>
<dbReference type="Proteomes" id="UP000008152">
    <property type="component" value="Chromosome I"/>
</dbReference>
<dbReference type="NCBIfam" id="NF033493">
    <property type="entry name" value="MetS_like_NSS"/>
    <property type="match status" value="1"/>
</dbReference>
<feature type="transmembrane region" description="Helical" evidence="1">
    <location>
        <begin position="6"/>
        <end position="24"/>
    </location>
</feature>
<dbReference type="RefSeq" id="WP_012128447.1">
    <property type="nucleotide sequence ID" value="NC_009783.1"/>
</dbReference>
<dbReference type="PATRIC" id="fig|338187.36.peg.2824"/>
<dbReference type="EMBL" id="CP000789">
    <property type="protein sequence ID" value="ABU71850.1"/>
    <property type="molecule type" value="Genomic_DNA"/>
</dbReference>
<proteinExistence type="predicted"/>
<accession>A7MVH2</accession>
<gene>
    <name evidence="2" type="ordered locus">VIBHAR_02897</name>
</gene>
<keyword evidence="1" id="KW-0472">Membrane</keyword>